<dbReference type="GO" id="GO:0000976">
    <property type="term" value="F:transcription cis-regulatory region binding"/>
    <property type="evidence" value="ECO:0007669"/>
    <property type="project" value="TreeGrafter"/>
</dbReference>
<dbReference type="InterPro" id="IPR036271">
    <property type="entry name" value="Tet_transcr_reg_TetR-rel_C_sf"/>
</dbReference>
<dbReference type="Gene3D" id="1.10.357.10">
    <property type="entry name" value="Tetracycline Repressor, domain 2"/>
    <property type="match status" value="1"/>
</dbReference>
<dbReference type="Proteomes" id="UP000297475">
    <property type="component" value="Unassembled WGS sequence"/>
</dbReference>
<dbReference type="InterPro" id="IPR050109">
    <property type="entry name" value="HTH-type_TetR-like_transc_reg"/>
</dbReference>
<dbReference type="SUPFAM" id="SSF48498">
    <property type="entry name" value="Tetracyclin repressor-like, C-terminal domain"/>
    <property type="match status" value="1"/>
</dbReference>
<dbReference type="EMBL" id="SRMF01000003">
    <property type="protein sequence ID" value="TGG93409.1"/>
    <property type="molecule type" value="Genomic_DNA"/>
</dbReference>
<dbReference type="PANTHER" id="PTHR30055:SF181">
    <property type="entry name" value="BLR6905 PROTEIN"/>
    <property type="match status" value="1"/>
</dbReference>
<comment type="caution">
    <text evidence="4">The sequence shown here is derived from an EMBL/GenBank/DDBJ whole genome shotgun (WGS) entry which is preliminary data.</text>
</comment>
<gene>
    <name evidence="4" type="ORF">E4656_10185</name>
</gene>
<dbReference type="InterPro" id="IPR041586">
    <property type="entry name" value="PsrA_TetR_C"/>
</dbReference>
<feature type="DNA-binding region" description="H-T-H motif" evidence="2">
    <location>
        <begin position="29"/>
        <end position="48"/>
    </location>
</feature>
<accession>A0A4Z0W8T7</accession>
<sequence>MTARPRNVRDALLQSALKLFSRNGYSAVSMRAIAKGAGANVGSLTYHFGSKANLVREIYLQHTGPMNERRMELLREARRIEDLDQRLTAIIRAYVIPAFSMSQSGIGGGAEFTRMRAILSAEGNREAAAIIADSFDDTSQAFLRAIKECVPGASMEGLIWRSQFLLGSLYYALINPDRVTRLSEGRVDGSDQNAAIEQLVEASFASFRTLAAEEQLHSTAL</sequence>
<dbReference type="Pfam" id="PF17939">
    <property type="entry name" value="TetR_C_30"/>
    <property type="match status" value="1"/>
</dbReference>
<dbReference type="OrthoDB" id="2356263at2"/>
<evidence type="ECO:0000313" key="4">
    <source>
        <dbReference type="EMBL" id="TGG93409.1"/>
    </source>
</evidence>
<evidence type="ECO:0000256" key="1">
    <source>
        <dbReference type="ARBA" id="ARBA00023125"/>
    </source>
</evidence>
<dbReference type="InterPro" id="IPR023772">
    <property type="entry name" value="DNA-bd_HTH_TetR-type_CS"/>
</dbReference>
<reference evidence="4 5" key="1">
    <citation type="submission" date="2019-04" db="EMBL/GenBank/DDBJ databases">
        <title>Natronospirillum operosus gen. nov., sp. nov., a haloalkaliphilic satellite isolated from decaying biomass of laboratory culture of cyanobacterium Geitlerinema sp. and proposal of Natronospirillaceae fam. nov. and Saccharospirillaceae fam. nov.</title>
        <authorList>
            <person name="Kevbrin V."/>
            <person name="Boltyanskaya Y."/>
            <person name="Koziaeva V."/>
            <person name="Grouzdev D.S."/>
            <person name="Park M."/>
            <person name="Cho J."/>
        </authorList>
    </citation>
    <scope>NUCLEOTIDE SEQUENCE [LARGE SCALE GENOMIC DNA]</scope>
    <source>
        <strain evidence="4 5">G-116</strain>
    </source>
</reference>
<dbReference type="RefSeq" id="WP_135483118.1">
    <property type="nucleotide sequence ID" value="NZ_SRMF01000003.1"/>
</dbReference>
<evidence type="ECO:0000259" key="3">
    <source>
        <dbReference type="PROSITE" id="PS50977"/>
    </source>
</evidence>
<evidence type="ECO:0000313" key="5">
    <source>
        <dbReference type="Proteomes" id="UP000297475"/>
    </source>
</evidence>
<dbReference type="GO" id="GO:0003700">
    <property type="term" value="F:DNA-binding transcription factor activity"/>
    <property type="evidence" value="ECO:0007669"/>
    <property type="project" value="TreeGrafter"/>
</dbReference>
<dbReference type="PANTHER" id="PTHR30055">
    <property type="entry name" value="HTH-TYPE TRANSCRIPTIONAL REGULATOR RUTR"/>
    <property type="match status" value="1"/>
</dbReference>
<dbReference type="PRINTS" id="PR00455">
    <property type="entry name" value="HTHTETR"/>
</dbReference>
<dbReference type="SUPFAM" id="SSF46689">
    <property type="entry name" value="Homeodomain-like"/>
    <property type="match status" value="1"/>
</dbReference>
<dbReference type="PROSITE" id="PS50977">
    <property type="entry name" value="HTH_TETR_2"/>
    <property type="match status" value="1"/>
</dbReference>
<keyword evidence="5" id="KW-1185">Reference proteome</keyword>
<keyword evidence="1 2" id="KW-0238">DNA-binding</keyword>
<feature type="domain" description="HTH tetR-type" evidence="3">
    <location>
        <begin position="6"/>
        <end position="66"/>
    </location>
</feature>
<proteinExistence type="predicted"/>
<dbReference type="PROSITE" id="PS01081">
    <property type="entry name" value="HTH_TETR_1"/>
    <property type="match status" value="1"/>
</dbReference>
<evidence type="ECO:0000256" key="2">
    <source>
        <dbReference type="PROSITE-ProRule" id="PRU00335"/>
    </source>
</evidence>
<protein>
    <submittedName>
        <fullName evidence="4">TetR/AcrR family transcriptional regulator</fullName>
    </submittedName>
</protein>
<organism evidence="4 5">
    <name type="scientific">Natronospirillum operosum</name>
    <dbReference type="NCBI Taxonomy" id="2759953"/>
    <lineage>
        <taxon>Bacteria</taxon>
        <taxon>Pseudomonadati</taxon>
        <taxon>Pseudomonadota</taxon>
        <taxon>Gammaproteobacteria</taxon>
        <taxon>Oceanospirillales</taxon>
        <taxon>Natronospirillaceae</taxon>
        <taxon>Natronospirillum</taxon>
    </lineage>
</organism>
<name>A0A4Z0W8T7_9GAMM</name>
<dbReference type="AlphaFoldDB" id="A0A4Z0W8T7"/>
<dbReference type="Pfam" id="PF00440">
    <property type="entry name" value="TetR_N"/>
    <property type="match status" value="1"/>
</dbReference>
<dbReference type="InterPro" id="IPR009057">
    <property type="entry name" value="Homeodomain-like_sf"/>
</dbReference>
<dbReference type="InterPro" id="IPR001647">
    <property type="entry name" value="HTH_TetR"/>
</dbReference>